<sequence>MAKAIDIKALDARRKMLDKYLTSCKATKTAKKNNQK</sequence>
<evidence type="ECO:0000313" key="2">
    <source>
        <dbReference type="Proteomes" id="UP000009226"/>
    </source>
</evidence>
<proteinExistence type="predicted"/>
<protein>
    <submittedName>
        <fullName evidence="1">Uncharacterized protein</fullName>
    </submittedName>
</protein>
<dbReference type="EMBL" id="CP002736">
    <property type="protein sequence ID" value="AEF95395.1"/>
    <property type="molecule type" value="Genomic_DNA"/>
</dbReference>
<organism evidence="1 2">
    <name type="scientific">Desulfotomaculum nigrificans (strain DSM 14880 / VKM B-2319 / CO-1-SRB)</name>
    <name type="common">Desulfotomaculum carboxydivorans</name>
    <dbReference type="NCBI Taxonomy" id="868595"/>
    <lineage>
        <taxon>Bacteria</taxon>
        <taxon>Bacillati</taxon>
        <taxon>Bacillota</taxon>
        <taxon>Clostridia</taxon>
        <taxon>Eubacteriales</taxon>
        <taxon>Desulfotomaculaceae</taxon>
        <taxon>Desulfotomaculum</taxon>
    </lineage>
</organism>
<reference evidence="1 2" key="1">
    <citation type="submission" date="2011-05" db="EMBL/GenBank/DDBJ databases">
        <title>Complete sequence of Desulfotomaculum carboxydivorans CO-1-SRB.</title>
        <authorList>
            <consortium name="US DOE Joint Genome Institute"/>
            <person name="Lucas S."/>
            <person name="Han J."/>
            <person name="Lapidus A."/>
            <person name="Cheng J.-F."/>
            <person name="Goodwin L."/>
            <person name="Pitluck S."/>
            <person name="Peters L."/>
            <person name="Mikhailova N."/>
            <person name="Lu M."/>
            <person name="Han C."/>
            <person name="Tapia R."/>
            <person name="Land M."/>
            <person name="Hauser L."/>
            <person name="Kyrpides N."/>
            <person name="Ivanova N."/>
            <person name="Pagani I."/>
            <person name="Stams A."/>
            <person name="Plugge C."/>
            <person name="Muyzer G."/>
            <person name="Kuever J."/>
            <person name="Parshina S."/>
            <person name="Ivanova A."/>
            <person name="Nazina T."/>
            <person name="Woyke T."/>
        </authorList>
    </citation>
    <scope>NUCLEOTIDE SEQUENCE [LARGE SCALE GENOMIC DNA]</scope>
    <source>
        <strain evidence="2">DSM 14880 / VKM B-2319 / CO-1-SRB</strain>
    </source>
</reference>
<evidence type="ECO:0000313" key="1">
    <source>
        <dbReference type="EMBL" id="AEF95395.1"/>
    </source>
</evidence>
<dbReference type="Proteomes" id="UP000009226">
    <property type="component" value="Chromosome"/>
</dbReference>
<keyword evidence="2" id="KW-1185">Reference proteome</keyword>
<name>F6B5G3_DESCC</name>
<dbReference type="KEGG" id="dca:Desca_2573"/>
<dbReference type="AlphaFoldDB" id="F6B5G3"/>
<dbReference type="HOGENOM" id="CLU_3355790_0_0_9"/>
<gene>
    <name evidence="1" type="ordered locus">Desca_2573</name>
</gene>
<accession>F6B5G3</accession>